<feature type="transmembrane region" description="Helical" evidence="1">
    <location>
        <begin position="177"/>
        <end position="199"/>
    </location>
</feature>
<feature type="transmembrane region" description="Helical" evidence="1">
    <location>
        <begin position="294"/>
        <end position="313"/>
    </location>
</feature>
<evidence type="ECO:0000256" key="1">
    <source>
        <dbReference type="SAM" id="Phobius"/>
    </source>
</evidence>
<dbReference type="RefSeq" id="WP_381493553.1">
    <property type="nucleotide sequence ID" value="NZ_JBHTIK010000015.1"/>
</dbReference>
<dbReference type="EC" id="2.3.1.-" evidence="3"/>
<protein>
    <submittedName>
        <fullName evidence="3">Acyltransferase</fullName>
        <ecNumber evidence="3">2.3.1.-</ecNumber>
    </submittedName>
</protein>
<keyword evidence="3" id="KW-0808">Transferase</keyword>
<name>A0ABW3C7Y5_SPHXN</name>
<reference evidence="4" key="1">
    <citation type="journal article" date="2019" name="Int. J. Syst. Evol. Microbiol.">
        <title>The Global Catalogue of Microorganisms (GCM) 10K type strain sequencing project: providing services to taxonomists for standard genome sequencing and annotation.</title>
        <authorList>
            <consortium name="The Broad Institute Genomics Platform"/>
            <consortium name="The Broad Institute Genome Sequencing Center for Infectious Disease"/>
            <person name="Wu L."/>
            <person name="Ma J."/>
        </authorList>
    </citation>
    <scope>NUCLEOTIDE SEQUENCE [LARGE SCALE GENOMIC DNA]</scope>
    <source>
        <strain evidence="4">CCUG 52537</strain>
    </source>
</reference>
<keyword evidence="1" id="KW-0472">Membrane</keyword>
<keyword evidence="1" id="KW-0812">Transmembrane</keyword>
<dbReference type="Proteomes" id="UP001597124">
    <property type="component" value="Unassembled WGS sequence"/>
</dbReference>
<proteinExistence type="predicted"/>
<keyword evidence="3" id="KW-0012">Acyltransferase</keyword>
<gene>
    <name evidence="3" type="ORF">ACFQ00_16885</name>
</gene>
<dbReference type="GO" id="GO:0016746">
    <property type="term" value="F:acyltransferase activity"/>
    <property type="evidence" value="ECO:0007669"/>
    <property type="project" value="UniProtKB-KW"/>
</dbReference>
<comment type="caution">
    <text evidence="3">The sequence shown here is derived from an EMBL/GenBank/DDBJ whole genome shotgun (WGS) entry which is preliminary data.</text>
</comment>
<accession>A0ABW3C7Y5</accession>
<evidence type="ECO:0000259" key="2">
    <source>
        <dbReference type="Pfam" id="PF01757"/>
    </source>
</evidence>
<feature type="domain" description="Acyltransferase 3" evidence="2">
    <location>
        <begin position="25"/>
        <end position="328"/>
    </location>
</feature>
<feature type="transmembrane region" description="Helical" evidence="1">
    <location>
        <begin position="103"/>
        <end position="125"/>
    </location>
</feature>
<sequence>MNSVSVHQKVPGEPLSPRLSDTIAVTRVLCVLGIVYVHAWTGLGGAELTAAAGTGQGLFRLVLMEVFGRSAVPLLGMISGYLVAGAAIRSWRTFLERKARTILLPMALWNALAILLVSGTAWLGFLRAPIPESLWWLIDELLSILTPNHINVQTPFLRDLFVCMAMAPLLLRLRGPWLTGAILLVAAWSVSGWFFPLMLRPQILLFFLLGIAARRHDLGARIAGVPFTAALAPFTAIAVIKLIVSVPVPGGTVMSPALMPLLDLGLRLAAALAFARIAWGVAARPAMFRWLEPYAFFLFCSHMILIWLSTPLFEALTGPLGSPAYPLLLLIHPLLALGFALGLGQMLMLFAPRTGEILSGGRLKAESESAAAIRSAS</sequence>
<organism evidence="3 4">
    <name type="scientific">Sphingosinicella xenopeptidilytica</name>
    <dbReference type="NCBI Taxonomy" id="364098"/>
    <lineage>
        <taxon>Bacteria</taxon>
        <taxon>Pseudomonadati</taxon>
        <taxon>Pseudomonadota</taxon>
        <taxon>Alphaproteobacteria</taxon>
        <taxon>Sphingomonadales</taxon>
        <taxon>Sphingosinicellaceae</taxon>
        <taxon>Sphingosinicella</taxon>
    </lineage>
</organism>
<evidence type="ECO:0000313" key="3">
    <source>
        <dbReference type="EMBL" id="MFD0850014.1"/>
    </source>
</evidence>
<dbReference type="EMBL" id="JBHTIK010000015">
    <property type="protein sequence ID" value="MFD0850014.1"/>
    <property type="molecule type" value="Genomic_DNA"/>
</dbReference>
<feature type="transmembrane region" description="Helical" evidence="1">
    <location>
        <begin position="264"/>
        <end position="282"/>
    </location>
</feature>
<feature type="transmembrane region" description="Helical" evidence="1">
    <location>
        <begin position="220"/>
        <end position="244"/>
    </location>
</feature>
<feature type="transmembrane region" description="Helical" evidence="1">
    <location>
        <begin position="71"/>
        <end position="91"/>
    </location>
</feature>
<dbReference type="InterPro" id="IPR002656">
    <property type="entry name" value="Acyl_transf_3_dom"/>
</dbReference>
<keyword evidence="4" id="KW-1185">Reference proteome</keyword>
<keyword evidence="1" id="KW-1133">Transmembrane helix</keyword>
<feature type="transmembrane region" description="Helical" evidence="1">
    <location>
        <begin position="325"/>
        <end position="350"/>
    </location>
</feature>
<evidence type="ECO:0000313" key="4">
    <source>
        <dbReference type="Proteomes" id="UP001597124"/>
    </source>
</evidence>
<dbReference type="Pfam" id="PF01757">
    <property type="entry name" value="Acyl_transf_3"/>
    <property type="match status" value="1"/>
</dbReference>